<keyword evidence="4 7" id="KW-0256">Endoplasmic reticulum</keyword>
<accession>A0A316VSZ9</accession>
<dbReference type="AlphaFoldDB" id="A0A316VSZ9"/>
<comment type="similarity">
    <text evidence="2 7">Belongs to the DPM2 family.</text>
</comment>
<evidence type="ECO:0000256" key="7">
    <source>
        <dbReference type="RuleBase" id="RU365084"/>
    </source>
</evidence>
<evidence type="ECO:0000313" key="8">
    <source>
        <dbReference type="EMBL" id="PWN40716.1"/>
    </source>
</evidence>
<evidence type="ECO:0000313" key="9">
    <source>
        <dbReference type="Proteomes" id="UP000245783"/>
    </source>
</evidence>
<proteinExistence type="inferred from homology"/>
<dbReference type="FunCoup" id="A0A316VSZ9">
    <property type="interactions" value="45"/>
</dbReference>
<dbReference type="PANTHER" id="PTHR15039:SF11">
    <property type="entry name" value="DOLICHOL PHOSPHATE-MANNOSE BIOSYNTHESIS REGULATORY PROTEIN"/>
    <property type="match status" value="1"/>
</dbReference>
<dbReference type="InParanoid" id="A0A316VSZ9"/>
<dbReference type="InterPro" id="IPR009914">
    <property type="entry name" value="DPM2"/>
</dbReference>
<dbReference type="GO" id="GO:0005789">
    <property type="term" value="C:endoplasmic reticulum membrane"/>
    <property type="evidence" value="ECO:0007669"/>
    <property type="project" value="UniProtKB-SubCell"/>
</dbReference>
<comment type="function">
    <text evidence="7">Regulatory subunit of the dolichol-phosphate mannose (DPM) synthase complex; essential for the ER localization.</text>
</comment>
<keyword evidence="3 7" id="KW-0812">Transmembrane</keyword>
<comment type="subcellular location">
    <subcellularLocation>
        <location evidence="1 7">Endoplasmic reticulum membrane</location>
        <topology evidence="1 7">Multi-pass membrane protein</topology>
    </subcellularLocation>
</comment>
<dbReference type="STRING" id="1522189.A0A316VSZ9"/>
<comment type="subunit">
    <text evidence="7">Component of the dolichol-phosphate mannose (DPM) synthase complex.</text>
</comment>
<organism evidence="8 9">
    <name type="scientific">Ceraceosorus guamensis</name>
    <dbReference type="NCBI Taxonomy" id="1522189"/>
    <lineage>
        <taxon>Eukaryota</taxon>
        <taxon>Fungi</taxon>
        <taxon>Dikarya</taxon>
        <taxon>Basidiomycota</taxon>
        <taxon>Ustilaginomycotina</taxon>
        <taxon>Exobasidiomycetes</taxon>
        <taxon>Ceraceosorales</taxon>
        <taxon>Ceraceosoraceae</taxon>
        <taxon>Ceraceosorus</taxon>
    </lineage>
</organism>
<dbReference type="Pfam" id="PF07297">
    <property type="entry name" value="DPM2"/>
    <property type="match status" value="1"/>
</dbReference>
<dbReference type="RefSeq" id="XP_025367876.1">
    <property type="nucleotide sequence ID" value="XM_025514478.1"/>
</dbReference>
<dbReference type="EMBL" id="KZ819409">
    <property type="protein sequence ID" value="PWN40716.1"/>
    <property type="molecule type" value="Genomic_DNA"/>
</dbReference>
<evidence type="ECO:0000256" key="1">
    <source>
        <dbReference type="ARBA" id="ARBA00004477"/>
    </source>
</evidence>
<comment type="pathway">
    <text evidence="7">Protein modification; protein glycosylation.</text>
</comment>
<dbReference type="GO" id="GO:0033185">
    <property type="term" value="C:dolichol-phosphate-mannose synthase complex"/>
    <property type="evidence" value="ECO:0007669"/>
    <property type="project" value="TreeGrafter"/>
</dbReference>
<dbReference type="GeneID" id="37036348"/>
<name>A0A316VSZ9_9BASI</name>
<dbReference type="UniPathway" id="UPA00378"/>
<keyword evidence="9" id="KW-1185">Reference proteome</keyword>
<sequence length="88" mass="9791">MAASDRLLGGLLLLIAGLVFTYYTIWTFIVPFFPSSSPLQQIFPDRVWAIRLPALILVLGLAGVGSFVGLVMQKEARKRAEKEARRNN</sequence>
<dbReference type="GO" id="GO:0030234">
    <property type="term" value="F:enzyme regulator activity"/>
    <property type="evidence" value="ECO:0007669"/>
    <property type="project" value="UniProtKB-UniRule"/>
</dbReference>
<dbReference type="GO" id="GO:0006506">
    <property type="term" value="P:GPI anchor biosynthetic process"/>
    <property type="evidence" value="ECO:0007669"/>
    <property type="project" value="TreeGrafter"/>
</dbReference>
<evidence type="ECO:0000256" key="2">
    <source>
        <dbReference type="ARBA" id="ARBA00005478"/>
    </source>
</evidence>
<keyword evidence="5 7" id="KW-1133">Transmembrane helix</keyword>
<feature type="transmembrane region" description="Helical" evidence="7">
    <location>
        <begin position="7"/>
        <end position="29"/>
    </location>
</feature>
<evidence type="ECO:0000256" key="5">
    <source>
        <dbReference type="ARBA" id="ARBA00022989"/>
    </source>
</evidence>
<dbReference type="OrthoDB" id="311279at2759"/>
<keyword evidence="6 7" id="KW-0472">Membrane</keyword>
<evidence type="ECO:0000256" key="4">
    <source>
        <dbReference type="ARBA" id="ARBA00022824"/>
    </source>
</evidence>
<evidence type="ECO:0000256" key="6">
    <source>
        <dbReference type="ARBA" id="ARBA00023136"/>
    </source>
</evidence>
<gene>
    <name evidence="8" type="ORF">IE81DRAFT_325320</name>
</gene>
<dbReference type="Proteomes" id="UP000245783">
    <property type="component" value="Unassembled WGS sequence"/>
</dbReference>
<dbReference type="PANTHER" id="PTHR15039">
    <property type="entry name" value="DOLICHOL PHOSPHATE-MANNOSE BIOSYNTHESIS REGULATORY PROTEIN"/>
    <property type="match status" value="1"/>
</dbReference>
<protein>
    <recommendedName>
        <fullName evidence="7">Dolichol phosphate-mannose biosynthesis regulatory protein</fullName>
    </recommendedName>
</protein>
<feature type="transmembrane region" description="Helical" evidence="7">
    <location>
        <begin position="49"/>
        <end position="72"/>
    </location>
</feature>
<evidence type="ECO:0000256" key="3">
    <source>
        <dbReference type="ARBA" id="ARBA00022692"/>
    </source>
</evidence>
<dbReference type="GO" id="GO:0180047">
    <property type="term" value="P:dolichol phosphate mannose biosynthetic process"/>
    <property type="evidence" value="ECO:0007669"/>
    <property type="project" value="InterPro"/>
</dbReference>
<reference evidence="8 9" key="1">
    <citation type="journal article" date="2018" name="Mol. Biol. Evol.">
        <title>Broad Genomic Sampling Reveals a Smut Pathogenic Ancestry of the Fungal Clade Ustilaginomycotina.</title>
        <authorList>
            <person name="Kijpornyongpan T."/>
            <person name="Mondo S.J."/>
            <person name="Barry K."/>
            <person name="Sandor L."/>
            <person name="Lee J."/>
            <person name="Lipzen A."/>
            <person name="Pangilinan J."/>
            <person name="LaButti K."/>
            <person name="Hainaut M."/>
            <person name="Henrissat B."/>
            <person name="Grigoriev I.V."/>
            <person name="Spatafora J.W."/>
            <person name="Aime M.C."/>
        </authorList>
    </citation>
    <scope>NUCLEOTIDE SEQUENCE [LARGE SCALE GENOMIC DNA]</scope>
    <source>
        <strain evidence="8 9">MCA 4658</strain>
    </source>
</reference>